<evidence type="ECO:0000259" key="2">
    <source>
        <dbReference type="Pfam" id="PF20163"/>
    </source>
</evidence>
<keyword evidence="1" id="KW-0472">Membrane</keyword>
<dbReference type="OrthoDB" id="5429634at2759"/>
<dbReference type="InterPro" id="IPR046623">
    <property type="entry name" value="DUF6536"/>
</dbReference>
<keyword evidence="1" id="KW-1133">Transmembrane helix</keyword>
<reference evidence="3 4" key="1">
    <citation type="submission" date="2020-03" db="EMBL/GenBank/DDBJ databases">
        <title>Draft Genome Sequence of Cudoniella acicularis.</title>
        <authorList>
            <person name="Buettner E."/>
            <person name="Kellner H."/>
        </authorList>
    </citation>
    <scope>NUCLEOTIDE SEQUENCE [LARGE SCALE GENOMIC DNA]</scope>
    <source>
        <strain evidence="3 4">DSM 108380</strain>
    </source>
</reference>
<feature type="transmembrane region" description="Helical" evidence="1">
    <location>
        <begin position="39"/>
        <end position="62"/>
    </location>
</feature>
<feature type="transmembrane region" description="Helical" evidence="1">
    <location>
        <begin position="263"/>
        <end position="288"/>
    </location>
</feature>
<accession>A0A8H4W6Y6</accession>
<feature type="transmembrane region" description="Helical" evidence="1">
    <location>
        <begin position="432"/>
        <end position="450"/>
    </location>
</feature>
<feature type="transmembrane region" description="Helical" evidence="1">
    <location>
        <begin position="350"/>
        <end position="371"/>
    </location>
</feature>
<dbReference type="EMBL" id="JAAMPI010000281">
    <property type="protein sequence ID" value="KAF4633179.1"/>
    <property type="molecule type" value="Genomic_DNA"/>
</dbReference>
<keyword evidence="1" id="KW-0812">Transmembrane</keyword>
<dbReference type="Pfam" id="PF20163">
    <property type="entry name" value="DUF6536"/>
    <property type="match status" value="1"/>
</dbReference>
<comment type="caution">
    <text evidence="3">The sequence shown here is derived from an EMBL/GenBank/DDBJ whole genome shotgun (WGS) entry which is preliminary data.</text>
</comment>
<gene>
    <name evidence="3" type="ORF">G7Y89_g4941</name>
</gene>
<evidence type="ECO:0000256" key="1">
    <source>
        <dbReference type="SAM" id="Phobius"/>
    </source>
</evidence>
<protein>
    <recommendedName>
        <fullName evidence="2">DUF6536 domain-containing protein</fullName>
    </recommendedName>
</protein>
<name>A0A8H4W6Y6_9HELO</name>
<proteinExistence type="predicted"/>
<keyword evidence="4" id="KW-1185">Reference proteome</keyword>
<evidence type="ECO:0000313" key="4">
    <source>
        <dbReference type="Proteomes" id="UP000566819"/>
    </source>
</evidence>
<evidence type="ECO:0000313" key="3">
    <source>
        <dbReference type="EMBL" id="KAF4633179.1"/>
    </source>
</evidence>
<sequence>MVNQNENIQEQNLAEDDSASHFLQPFRVKSFIQGWQRGAVGAIFAAAFVLILNITWTAWAMYHSHGQNQDGIFTIYEGSCARVKNLSLWLHFGINITCTILLSACTYVQQSLVAPTRSEVNMAHKSKAWLNISLPSVGNLRVVDEFSSFERLENSACIDYYYTQFESQRGDVIAILDDNTPQGMLDLTIIGRSVPATSGRGVAWGWMCLATPDLEEPPVLNCPRPSPDNWQLQPTYYGTYAYQNTNVSYCLSKPAVEHCKLQFSLVLMIIVMISNVLKIVCMIGALFASKAPPLVTIGDAIASFLTVPDDATKGRCMVSKSEFSWSPGKKKERRPWTPVRHWWFISISKAFWVISLLFYVVSLGAAAYFLAKGVVITSDFVQLTGRISVNEMWETGIGNVDINSLLLIAGNEYSDLSQQLATMVLLANLPQLIISFLYIIYNASFATILVEKEWNMIGIKQRGLRVTHRRGA</sequence>
<organism evidence="3 4">
    <name type="scientific">Cudoniella acicularis</name>
    <dbReference type="NCBI Taxonomy" id="354080"/>
    <lineage>
        <taxon>Eukaryota</taxon>
        <taxon>Fungi</taxon>
        <taxon>Dikarya</taxon>
        <taxon>Ascomycota</taxon>
        <taxon>Pezizomycotina</taxon>
        <taxon>Leotiomycetes</taxon>
        <taxon>Helotiales</taxon>
        <taxon>Tricladiaceae</taxon>
        <taxon>Cudoniella</taxon>
    </lineage>
</organism>
<dbReference type="PANTHER" id="PTHR35395:SF1">
    <property type="entry name" value="DUF6536 DOMAIN-CONTAINING PROTEIN"/>
    <property type="match status" value="1"/>
</dbReference>
<dbReference type="AlphaFoldDB" id="A0A8H4W6Y6"/>
<feature type="domain" description="DUF6536" evidence="2">
    <location>
        <begin position="35"/>
        <end position="144"/>
    </location>
</feature>
<dbReference type="PANTHER" id="PTHR35395">
    <property type="entry name" value="DUF6536 DOMAIN-CONTAINING PROTEIN"/>
    <property type="match status" value="1"/>
</dbReference>
<dbReference type="Proteomes" id="UP000566819">
    <property type="component" value="Unassembled WGS sequence"/>
</dbReference>